<name>A0A450YLC0_9GAMM</name>
<accession>A0A450YLC0</accession>
<proteinExistence type="predicted"/>
<gene>
    <name evidence="1" type="ORF">BECKTC1821E_GA0114239_101818</name>
</gene>
<reference evidence="1" key="1">
    <citation type="submission" date="2019-02" db="EMBL/GenBank/DDBJ databases">
        <authorList>
            <person name="Gruber-Vodicka R. H."/>
            <person name="Seah K. B. B."/>
        </authorList>
    </citation>
    <scope>NUCLEOTIDE SEQUENCE</scope>
    <source>
        <strain evidence="1">BECK_BZ125</strain>
    </source>
</reference>
<sequence>MVFVLDGVFGLGLLINGGIRCIEIGIELFPQILGADGRIREKIRMDFEARDDVMDQGYDLGFGLWESHNGYLLELLNNLDFYVDALMKRLRMSS</sequence>
<dbReference type="AlphaFoldDB" id="A0A450YLC0"/>
<protein>
    <submittedName>
        <fullName evidence="1">Uncharacterized protein</fullName>
    </submittedName>
</protein>
<organism evidence="1">
    <name type="scientific">Candidatus Kentrum sp. TC</name>
    <dbReference type="NCBI Taxonomy" id="2126339"/>
    <lineage>
        <taxon>Bacteria</taxon>
        <taxon>Pseudomonadati</taxon>
        <taxon>Pseudomonadota</taxon>
        <taxon>Gammaproteobacteria</taxon>
        <taxon>Candidatus Kentrum</taxon>
    </lineage>
</organism>
<evidence type="ECO:0000313" key="1">
    <source>
        <dbReference type="EMBL" id="VFK42298.1"/>
    </source>
</evidence>
<dbReference type="EMBL" id="CAADFT010000018">
    <property type="protein sequence ID" value="VFK42298.1"/>
    <property type="molecule type" value="Genomic_DNA"/>
</dbReference>